<evidence type="ECO:0000313" key="7">
    <source>
        <dbReference type="EMBL" id="KRL04089.1"/>
    </source>
</evidence>
<dbReference type="PANTHER" id="PTHR43110:SF1">
    <property type="entry name" value="THIOL PEROXIDASE"/>
    <property type="match status" value="1"/>
</dbReference>
<dbReference type="Proteomes" id="UP000051448">
    <property type="component" value="Unassembled WGS sequence"/>
</dbReference>
<sequence length="170" mass="18922">MEGMIAVRITRHEQPTTTNGEPTEIESSFPEFELKGTQGETVKNSDISGKYTLISVVPDINTRVCSLSTKKFNEDVDSFPNINFLTISTNTIEQQQDWCAAEGVTKMKLLSDAEGSLGKSIGIFVEDGRVDARSIWILNPDGEVAYRELIIEQSNEPNYQAALDFLNKNK</sequence>
<evidence type="ECO:0000256" key="3">
    <source>
        <dbReference type="ARBA" id="ARBA00023157"/>
    </source>
</evidence>
<evidence type="ECO:0000256" key="5">
    <source>
        <dbReference type="SAM" id="MobiDB-lite"/>
    </source>
</evidence>
<dbReference type="Pfam" id="PF00578">
    <property type="entry name" value="AhpC-TSA"/>
    <property type="match status" value="1"/>
</dbReference>
<dbReference type="EMBL" id="AZDX01000056">
    <property type="protein sequence ID" value="KRL04089.1"/>
    <property type="molecule type" value="Genomic_DNA"/>
</dbReference>
<feature type="domain" description="Thioredoxin" evidence="6">
    <location>
        <begin position="23"/>
        <end position="170"/>
    </location>
</feature>
<feature type="region of interest" description="Disordered" evidence="5">
    <location>
        <begin position="1"/>
        <end position="24"/>
    </location>
</feature>
<protein>
    <submittedName>
        <fullName evidence="7">Thioredoxin peroxidase</fullName>
    </submittedName>
</protein>
<dbReference type="CDD" id="cd03014">
    <property type="entry name" value="PRX_Atyp2cys"/>
    <property type="match status" value="1"/>
</dbReference>
<accession>A0A0R1M842</accession>
<evidence type="ECO:0000313" key="8">
    <source>
        <dbReference type="Proteomes" id="UP000051448"/>
    </source>
</evidence>
<keyword evidence="1 7" id="KW-0560">Oxidoreductase</keyword>
<dbReference type="InterPro" id="IPR000866">
    <property type="entry name" value="AhpC/TSA"/>
</dbReference>
<dbReference type="InterPro" id="IPR013766">
    <property type="entry name" value="Thioredoxin_domain"/>
</dbReference>
<evidence type="ECO:0000256" key="4">
    <source>
        <dbReference type="ARBA" id="ARBA00023284"/>
    </source>
</evidence>
<comment type="caution">
    <text evidence="7">The sequence shown here is derived from an EMBL/GenBank/DDBJ whole genome shotgun (WGS) entry which is preliminary data.</text>
</comment>
<keyword evidence="8" id="KW-1185">Reference proteome</keyword>
<dbReference type="InterPro" id="IPR036249">
    <property type="entry name" value="Thioredoxin-like_sf"/>
</dbReference>
<evidence type="ECO:0000259" key="6">
    <source>
        <dbReference type="PROSITE" id="PS51352"/>
    </source>
</evidence>
<keyword evidence="3" id="KW-1015">Disulfide bond</keyword>
<dbReference type="STRING" id="1423759.FC92_GL001783"/>
<dbReference type="PANTHER" id="PTHR43110">
    <property type="entry name" value="THIOL PEROXIDASE"/>
    <property type="match status" value="1"/>
</dbReference>
<dbReference type="InterPro" id="IPR050455">
    <property type="entry name" value="Tpx_Peroxidase_subfamily"/>
</dbReference>
<dbReference type="SUPFAM" id="SSF52833">
    <property type="entry name" value="Thioredoxin-like"/>
    <property type="match status" value="1"/>
</dbReference>
<dbReference type="PROSITE" id="PS51352">
    <property type="entry name" value="THIOREDOXIN_2"/>
    <property type="match status" value="1"/>
</dbReference>
<keyword evidence="2" id="KW-0049">Antioxidant</keyword>
<reference evidence="7 8" key="1">
    <citation type="journal article" date="2015" name="Genome Announc.">
        <title>Expanding the biotechnology potential of lactobacilli through comparative genomics of 213 strains and associated genera.</title>
        <authorList>
            <person name="Sun Z."/>
            <person name="Harris H.M."/>
            <person name="McCann A."/>
            <person name="Guo C."/>
            <person name="Argimon S."/>
            <person name="Zhang W."/>
            <person name="Yang X."/>
            <person name="Jeffery I.B."/>
            <person name="Cooney J.C."/>
            <person name="Kagawa T.F."/>
            <person name="Liu W."/>
            <person name="Song Y."/>
            <person name="Salvetti E."/>
            <person name="Wrobel A."/>
            <person name="Rasinkangas P."/>
            <person name="Parkhill J."/>
            <person name="Rea M.C."/>
            <person name="O'Sullivan O."/>
            <person name="Ritari J."/>
            <person name="Douillard F.P."/>
            <person name="Paul Ross R."/>
            <person name="Yang R."/>
            <person name="Briner A.E."/>
            <person name="Felis G.E."/>
            <person name="de Vos W.M."/>
            <person name="Barrangou R."/>
            <person name="Klaenhammer T.R."/>
            <person name="Caufield P.W."/>
            <person name="Cui Y."/>
            <person name="Zhang H."/>
            <person name="O'Toole P.W."/>
        </authorList>
    </citation>
    <scope>NUCLEOTIDE SEQUENCE [LARGE SCALE GENOMIC DNA]</scope>
    <source>
        <strain evidence="7 8">DSM 19519</strain>
    </source>
</reference>
<dbReference type="AlphaFoldDB" id="A0A0R1M842"/>
<gene>
    <name evidence="7" type="ORF">FC92_GL001783</name>
</gene>
<evidence type="ECO:0000256" key="1">
    <source>
        <dbReference type="ARBA" id="ARBA00022559"/>
    </source>
</evidence>
<keyword evidence="4" id="KW-0676">Redox-active center</keyword>
<dbReference type="InterPro" id="IPR002065">
    <property type="entry name" value="TPX"/>
</dbReference>
<dbReference type="Gene3D" id="3.40.30.10">
    <property type="entry name" value="Glutaredoxin"/>
    <property type="match status" value="1"/>
</dbReference>
<proteinExistence type="predicted"/>
<evidence type="ECO:0000256" key="2">
    <source>
        <dbReference type="ARBA" id="ARBA00022862"/>
    </source>
</evidence>
<keyword evidence="1 7" id="KW-0575">Peroxidase</keyword>
<name>A0A0R1M842_9LACO</name>
<dbReference type="GO" id="GO:0008379">
    <property type="term" value="F:thioredoxin peroxidase activity"/>
    <property type="evidence" value="ECO:0007669"/>
    <property type="project" value="InterPro"/>
</dbReference>
<organism evidence="7 8">
    <name type="scientific">Liquorilactobacillus hordei DSM 19519</name>
    <dbReference type="NCBI Taxonomy" id="1423759"/>
    <lineage>
        <taxon>Bacteria</taxon>
        <taxon>Bacillati</taxon>
        <taxon>Bacillota</taxon>
        <taxon>Bacilli</taxon>
        <taxon>Lactobacillales</taxon>
        <taxon>Lactobacillaceae</taxon>
        <taxon>Liquorilactobacillus</taxon>
    </lineage>
</organism>
<dbReference type="PATRIC" id="fig|1423759.3.peg.1864"/>